<dbReference type="EMBL" id="CP036313">
    <property type="protein sequence ID" value="QBH15115.1"/>
    <property type="molecule type" value="Genomic_DNA"/>
</dbReference>
<dbReference type="InterPro" id="IPR040372">
    <property type="entry name" value="YaeB-like"/>
</dbReference>
<evidence type="ECO:0000256" key="2">
    <source>
        <dbReference type="ARBA" id="ARBA00033753"/>
    </source>
</evidence>
<proteinExistence type="inferred from homology"/>
<evidence type="ECO:0000313" key="5">
    <source>
        <dbReference type="EMBL" id="RAM02210.1"/>
    </source>
</evidence>
<dbReference type="GO" id="GO:0008168">
    <property type="term" value="F:methyltransferase activity"/>
    <property type="evidence" value="ECO:0007669"/>
    <property type="project" value="UniProtKB-KW"/>
</dbReference>
<feature type="domain" description="TsaA-like" evidence="3">
    <location>
        <begin position="9"/>
        <end position="139"/>
    </location>
</feature>
<keyword evidence="5" id="KW-0489">Methyltransferase</keyword>
<dbReference type="PROSITE" id="PS51668">
    <property type="entry name" value="TSAA_2"/>
    <property type="match status" value="1"/>
</dbReference>
<name>A0A328FEL2_9BACT</name>
<dbReference type="InterPro" id="IPR036413">
    <property type="entry name" value="YaeB-like_sf"/>
</dbReference>
<keyword evidence="5" id="KW-0808">Transferase</keyword>
<dbReference type="InterPro" id="IPR036414">
    <property type="entry name" value="YaeB_N_sf"/>
</dbReference>
<dbReference type="AlphaFoldDB" id="A0A328FEL2"/>
<reference evidence="4 7" key="2">
    <citation type="submission" date="2019-02" db="EMBL/GenBank/DDBJ databases">
        <title>Complete genome sequence of Desulfobacter hydrogenophilus AcRS1.</title>
        <authorList>
            <person name="Marietou A."/>
            <person name="Lund M.B."/>
            <person name="Marshall I.P.G."/>
            <person name="Schreiber L."/>
            <person name="Jorgensen B."/>
        </authorList>
    </citation>
    <scope>NUCLEOTIDE SEQUENCE [LARGE SCALE GENOMIC DNA]</scope>
    <source>
        <strain evidence="4 7">AcRS1</strain>
    </source>
</reference>
<keyword evidence="1" id="KW-0949">S-adenosyl-L-methionine</keyword>
<evidence type="ECO:0000313" key="7">
    <source>
        <dbReference type="Proteomes" id="UP000293902"/>
    </source>
</evidence>
<protein>
    <submittedName>
        <fullName evidence="5">tRNA (N6-threonylcarbamoyladenosine(37)-N6)-methyltransferase TrmO</fullName>
    </submittedName>
</protein>
<keyword evidence="7" id="KW-1185">Reference proteome</keyword>
<evidence type="ECO:0000313" key="6">
    <source>
        <dbReference type="Proteomes" id="UP000248798"/>
    </source>
</evidence>
<dbReference type="Gene3D" id="2.40.30.70">
    <property type="entry name" value="YaeB-like"/>
    <property type="match status" value="1"/>
</dbReference>
<evidence type="ECO:0000313" key="4">
    <source>
        <dbReference type="EMBL" id="QBH15115.1"/>
    </source>
</evidence>
<gene>
    <name evidence="5" type="primary">tsaA</name>
    <name evidence="5" type="ORF">DO021_09710</name>
    <name evidence="4" type="ORF">EYB58_20630</name>
</gene>
<dbReference type="InterPro" id="IPR023370">
    <property type="entry name" value="TrmO-like_N"/>
</dbReference>
<dbReference type="Proteomes" id="UP000248798">
    <property type="component" value="Unassembled WGS sequence"/>
</dbReference>
<dbReference type="Pfam" id="PF01980">
    <property type="entry name" value="TrmO_N"/>
    <property type="match status" value="1"/>
</dbReference>
<dbReference type="RefSeq" id="WP_111956119.1">
    <property type="nucleotide sequence ID" value="NZ_CP036313.1"/>
</dbReference>
<dbReference type="OrthoDB" id="9804309at2"/>
<reference evidence="5 6" key="1">
    <citation type="submission" date="2018-06" db="EMBL/GenBank/DDBJ databases">
        <title>Complete Genome Sequence of Desulfobacter hydrogenophilus (DSM3380).</title>
        <authorList>
            <person name="Marietou A."/>
            <person name="Schreiber L."/>
            <person name="Marshall I."/>
            <person name="Jorgensen B."/>
        </authorList>
    </citation>
    <scope>NUCLEOTIDE SEQUENCE [LARGE SCALE GENOMIC DNA]</scope>
    <source>
        <strain evidence="5 6">DSM 3380</strain>
    </source>
</reference>
<comment type="similarity">
    <text evidence="2">Belongs to the tRNA methyltransferase O family.</text>
</comment>
<dbReference type="PANTHER" id="PTHR12818:SF0">
    <property type="entry name" value="TRNA (ADENINE(37)-N6)-METHYLTRANSFERASE"/>
    <property type="match status" value="1"/>
</dbReference>
<sequence length="141" mass="15795">MTNHTPIFFTPIGFVKTNATKLPRHWSVSQEKGILEILPEFASALRDIEIGQKIMVFFHFHKSPAFNSEYLFQTPPHRLSSRGVFSICSPIRPNAIGMSIVEVTNKDEGHIAVKHIDMIDGTPILDIKPLVTGRQDCPSAE</sequence>
<dbReference type="Proteomes" id="UP000293902">
    <property type="component" value="Chromosome"/>
</dbReference>
<evidence type="ECO:0000259" key="3">
    <source>
        <dbReference type="PROSITE" id="PS51668"/>
    </source>
</evidence>
<dbReference type="SUPFAM" id="SSF118196">
    <property type="entry name" value="YaeB-like"/>
    <property type="match status" value="1"/>
</dbReference>
<dbReference type="CDD" id="cd09281">
    <property type="entry name" value="UPF0066"/>
    <property type="match status" value="1"/>
</dbReference>
<dbReference type="PANTHER" id="PTHR12818">
    <property type="entry name" value="TRNA (ADENINE(37)-N6)-METHYLTRANSFERASE"/>
    <property type="match status" value="1"/>
</dbReference>
<dbReference type="GO" id="GO:0032259">
    <property type="term" value="P:methylation"/>
    <property type="evidence" value="ECO:0007669"/>
    <property type="project" value="UniProtKB-KW"/>
</dbReference>
<dbReference type="EMBL" id="QLNI01000017">
    <property type="protein sequence ID" value="RAM02210.1"/>
    <property type="molecule type" value="Genomic_DNA"/>
</dbReference>
<evidence type="ECO:0000256" key="1">
    <source>
        <dbReference type="ARBA" id="ARBA00022691"/>
    </source>
</evidence>
<dbReference type="NCBIfam" id="TIGR00104">
    <property type="entry name" value="tRNA_TsaA"/>
    <property type="match status" value="1"/>
</dbReference>
<organism evidence="5 6">
    <name type="scientific">Desulfobacter hydrogenophilus</name>
    <dbReference type="NCBI Taxonomy" id="2291"/>
    <lineage>
        <taxon>Bacteria</taxon>
        <taxon>Pseudomonadati</taxon>
        <taxon>Thermodesulfobacteriota</taxon>
        <taxon>Desulfobacteria</taxon>
        <taxon>Desulfobacterales</taxon>
        <taxon>Desulfobacteraceae</taxon>
        <taxon>Desulfobacter</taxon>
    </lineage>
</organism>
<accession>A0A328FEL2</accession>